<reference evidence="2 3" key="1">
    <citation type="submission" date="2016-12" db="EMBL/GenBank/DDBJ databases">
        <title>Candidatus Reconcilibacillus cellulovorans genome.</title>
        <authorList>
            <person name="Kolinko S."/>
            <person name="Wu Y.-W."/>
            <person name="Tachea F."/>
            <person name="Denzel E."/>
            <person name="Hiras J."/>
            <person name="Baecker N."/>
            <person name="Chan L.J."/>
            <person name="Eichorst S.A."/>
            <person name="Frey D."/>
            <person name="Adams P.D."/>
            <person name="Pray T."/>
            <person name="Tanjore D."/>
            <person name="Petzold C.J."/>
            <person name="Gladden J.M."/>
            <person name="Simmons B.A."/>
            <person name="Singer S.W."/>
        </authorList>
    </citation>
    <scope>NUCLEOTIDE SEQUENCE [LARGE SCALE GENOMIC DNA]</scope>
    <source>
        <strain evidence="2">JTherm</strain>
    </source>
</reference>
<sequence>MWQTNVSQAIGPFVWAFVVGGLICVIGQILIDVFRQTPAHTMTMLVVAGAVLDGFGLYDPLIRFAGAGATVPITSFGHALVHGALNELQTDGWIGVLTGIFEVTSAGVSAAIIFSFLGALVARPKG</sequence>
<protein>
    <submittedName>
        <fullName evidence="2">Stage V sporulation protein AE</fullName>
    </submittedName>
</protein>
<keyword evidence="1" id="KW-0472">Membrane</keyword>
<dbReference type="EMBL" id="MOXJ01000007">
    <property type="protein sequence ID" value="PDO10961.1"/>
    <property type="molecule type" value="Genomic_DNA"/>
</dbReference>
<dbReference type="PANTHER" id="PTHR38450">
    <property type="entry name" value="STAGE V SPORULATION PROTEIN AC-RELATED"/>
    <property type="match status" value="1"/>
</dbReference>
<dbReference type="NCBIfam" id="TIGR02839">
    <property type="entry name" value="spore_V_AE"/>
    <property type="match status" value="1"/>
</dbReference>
<keyword evidence="1" id="KW-1133">Transmembrane helix</keyword>
<evidence type="ECO:0000256" key="1">
    <source>
        <dbReference type="SAM" id="Phobius"/>
    </source>
</evidence>
<dbReference type="Proteomes" id="UP000243688">
    <property type="component" value="Unassembled WGS sequence"/>
</dbReference>
<feature type="transmembrane region" description="Helical" evidence="1">
    <location>
        <begin position="12"/>
        <end position="31"/>
    </location>
</feature>
<dbReference type="AlphaFoldDB" id="A0A2A6E1Q1"/>
<gene>
    <name evidence="2" type="ORF">BLM47_04660</name>
</gene>
<evidence type="ECO:0000313" key="3">
    <source>
        <dbReference type="Proteomes" id="UP000243688"/>
    </source>
</evidence>
<name>A0A2A6E1Q1_9BACL</name>
<proteinExistence type="predicted"/>
<dbReference type="InterPro" id="IPR014204">
    <property type="entry name" value="Spore_V_AE"/>
</dbReference>
<evidence type="ECO:0000313" key="2">
    <source>
        <dbReference type="EMBL" id="PDO10961.1"/>
    </source>
</evidence>
<accession>A0A2A6E1Q1</accession>
<keyword evidence="1" id="KW-0812">Transmembrane</keyword>
<feature type="transmembrane region" description="Helical" evidence="1">
    <location>
        <begin position="64"/>
        <end position="81"/>
    </location>
</feature>
<feature type="transmembrane region" description="Helical" evidence="1">
    <location>
        <begin position="37"/>
        <end position="57"/>
    </location>
</feature>
<dbReference type="InterPro" id="IPR005562">
    <property type="entry name" value="SpoVA"/>
</dbReference>
<dbReference type="PANTHER" id="PTHR38450:SF2">
    <property type="entry name" value="STAGE V SPORULATION PROTEIN AEB"/>
    <property type="match status" value="1"/>
</dbReference>
<dbReference type="Pfam" id="PF03862">
    <property type="entry name" value="SpoVAC_SpoVAEB"/>
    <property type="match status" value="1"/>
</dbReference>
<feature type="transmembrane region" description="Helical" evidence="1">
    <location>
        <begin position="93"/>
        <end position="122"/>
    </location>
</feature>
<comment type="caution">
    <text evidence="2">The sequence shown here is derived from an EMBL/GenBank/DDBJ whole genome shotgun (WGS) entry which is preliminary data.</text>
</comment>
<organism evidence="2 3">
    <name type="scientific">Candidatus Reconcilbacillus cellulovorans</name>
    <dbReference type="NCBI Taxonomy" id="1906605"/>
    <lineage>
        <taxon>Bacteria</taxon>
        <taxon>Bacillati</taxon>
        <taxon>Bacillota</taxon>
        <taxon>Bacilli</taxon>
        <taxon>Bacillales</taxon>
        <taxon>Paenibacillaceae</taxon>
        <taxon>Candidatus Reconcilbacillus</taxon>
    </lineage>
</organism>